<sequence>MIVRRFQNNAVTLSGAYKAVSNHPLKSVYLDGVRLPAPPLVFTWAKLETCSQRRSERSHKRLWTLAFLNVSTGRHFFASTPAPAPKICSARFDRRAHTNAEPHFVEYVWLRIRVAFGVLSRLPAPTGDHLASLRGFIGDFLSGNPATCTAQPNRTWLSGGGLIGRLAFQPTLHGFHLFHHPRTLRF</sequence>
<accession>A0A068SU99</accession>
<keyword evidence="2" id="KW-1185">Reference proteome</keyword>
<proteinExistence type="predicted"/>
<organism evidence="1 2">
    <name type="scientific">Neorhizobium galegae bv. orientalis str. HAMBI 540</name>
    <dbReference type="NCBI Taxonomy" id="1028800"/>
    <lineage>
        <taxon>Bacteria</taxon>
        <taxon>Pseudomonadati</taxon>
        <taxon>Pseudomonadota</taxon>
        <taxon>Alphaproteobacteria</taxon>
        <taxon>Hyphomicrobiales</taxon>
        <taxon>Rhizobiaceae</taxon>
        <taxon>Rhizobium/Agrobacterium group</taxon>
        <taxon>Neorhizobium</taxon>
    </lineage>
</organism>
<name>A0A068SU99_NEOGA</name>
<dbReference type="HOGENOM" id="CLU_1453009_0_0_5"/>
<reference evidence="2" key="1">
    <citation type="journal article" date="2014" name="BMC Genomics">
        <title>Genome sequencing of two Neorhizobium galegae strains reveals a noeT gene responsible for the unusual acetylation of the nodulation factors.</title>
        <authorList>
            <person name="Osterman J."/>
            <person name="Marsh J."/>
            <person name="Laine P.K."/>
            <person name="Zeng Z."/>
            <person name="Alatalo E."/>
            <person name="Sullivan J.T."/>
            <person name="Young J.P."/>
            <person name="Thomas-Oates J."/>
            <person name="Paulin L."/>
            <person name="Lindstrom K."/>
        </authorList>
    </citation>
    <scope>NUCLEOTIDE SEQUENCE [LARGE SCALE GENOMIC DNA]</scope>
    <source>
        <strain evidence="2">HAMBI 540</strain>
    </source>
</reference>
<dbReference type="AlphaFoldDB" id="A0A068SU99"/>
<evidence type="ECO:0000313" key="2">
    <source>
        <dbReference type="Proteomes" id="UP000028181"/>
    </source>
</evidence>
<evidence type="ECO:0000313" key="1">
    <source>
        <dbReference type="EMBL" id="CDN48670.1"/>
    </source>
</evidence>
<protein>
    <submittedName>
        <fullName evidence="1">Uncharacterized protein</fullName>
    </submittedName>
</protein>
<dbReference type="Proteomes" id="UP000028181">
    <property type="component" value="Chromosome I"/>
</dbReference>
<dbReference type="KEGG" id="ngg:RG540_CH25040"/>
<gene>
    <name evidence="1" type="ORF">RG540_CH25040</name>
</gene>
<dbReference type="EMBL" id="HG938353">
    <property type="protein sequence ID" value="CDN48670.1"/>
    <property type="molecule type" value="Genomic_DNA"/>
</dbReference>